<accession>A0A6I6JX70</accession>
<evidence type="ECO:0000313" key="2">
    <source>
        <dbReference type="EMBL" id="QGY45740.1"/>
    </source>
</evidence>
<organism evidence="2 3">
    <name type="scientific">Maribellus comscasis</name>
    <dbReference type="NCBI Taxonomy" id="2681766"/>
    <lineage>
        <taxon>Bacteria</taxon>
        <taxon>Pseudomonadati</taxon>
        <taxon>Bacteroidota</taxon>
        <taxon>Bacteroidia</taxon>
        <taxon>Marinilabiliales</taxon>
        <taxon>Prolixibacteraceae</taxon>
        <taxon>Maribellus</taxon>
    </lineage>
</organism>
<dbReference type="AlphaFoldDB" id="A0A6I6JX70"/>
<evidence type="ECO:0000259" key="1">
    <source>
        <dbReference type="PROSITE" id="PS51186"/>
    </source>
</evidence>
<proteinExistence type="predicted"/>
<protein>
    <submittedName>
        <fullName evidence="2">GNAT family N-acetyltransferase</fullName>
    </submittedName>
</protein>
<dbReference type="Proteomes" id="UP000428260">
    <property type="component" value="Chromosome"/>
</dbReference>
<gene>
    <name evidence="2" type="ORF">GM418_19310</name>
</gene>
<evidence type="ECO:0000313" key="3">
    <source>
        <dbReference type="Proteomes" id="UP000428260"/>
    </source>
</evidence>
<keyword evidence="3" id="KW-1185">Reference proteome</keyword>
<dbReference type="CDD" id="cd04301">
    <property type="entry name" value="NAT_SF"/>
    <property type="match status" value="1"/>
</dbReference>
<reference evidence="2 3" key="1">
    <citation type="submission" date="2019-11" db="EMBL/GenBank/DDBJ databases">
        <authorList>
            <person name="Zheng R.K."/>
            <person name="Sun C.M."/>
        </authorList>
    </citation>
    <scope>NUCLEOTIDE SEQUENCE [LARGE SCALE GENOMIC DNA]</scope>
    <source>
        <strain evidence="2 3">WC007</strain>
    </source>
</reference>
<name>A0A6I6JX70_9BACT</name>
<dbReference type="Pfam" id="PF00583">
    <property type="entry name" value="Acetyltransf_1"/>
    <property type="match status" value="1"/>
</dbReference>
<feature type="domain" description="N-acetyltransferase" evidence="1">
    <location>
        <begin position="23"/>
        <end position="187"/>
    </location>
</feature>
<dbReference type="EMBL" id="CP046401">
    <property type="protein sequence ID" value="QGY45740.1"/>
    <property type="molecule type" value="Genomic_DNA"/>
</dbReference>
<dbReference type="InterPro" id="IPR016181">
    <property type="entry name" value="Acyl_CoA_acyltransferase"/>
</dbReference>
<dbReference type="InterPro" id="IPR000182">
    <property type="entry name" value="GNAT_dom"/>
</dbReference>
<dbReference type="GO" id="GO:0016747">
    <property type="term" value="F:acyltransferase activity, transferring groups other than amino-acyl groups"/>
    <property type="evidence" value="ECO:0007669"/>
    <property type="project" value="InterPro"/>
</dbReference>
<dbReference type="KEGG" id="mcos:GM418_19310"/>
<dbReference type="PROSITE" id="PS51186">
    <property type="entry name" value="GNAT"/>
    <property type="match status" value="1"/>
</dbReference>
<sequence length="187" mass="22434">MNIKTRPLTKNLKDDYLFFFDNMIFRENPDRSICYCYDYHFTGDVATCTRESNRSAVINLINENKLTGYLVFENDKPIGWCNANNRLNFQRLLKDFDLIDNPEDKVCSIVCFLIHPDYRRQGIAQKILKKIIKDYSNKDYDYIEAYPRKGELSSEGNFKGPLELYRRFDFKINKEYDDYYVMRKNIK</sequence>
<dbReference type="SUPFAM" id="SSF55729">
    <property type="entry name" value="Acyl-CoA N-acyltransferases (Nat)"/>
    <property type="match status" value="1"/>
</dbReference>
<dbReference type="Gene3D" id="3.40.630.30">
    <property type="match status" value="1"/>
</dbReference>
<keyword evidence="2" id="KW-0808">Transferase</keyword>
<dbReference type="RefSeq" id="WP_158868882.1">
    <property type="nucleotide sequence ID" value="NZ_CP046401.1"/>
</dbReference>